<dbReference type="RefSeq" id="WP_164336169.1">
    <property type="nucleotide sequence ID" value="NZ_JAAGMU010001006.1"/>
</dbReference>
<organism evidence="2">
    <name type="scientific">Streptomyces sp. SID7958</name>
    <dbReference type="NCBI Taxonomy" id="2706093"/>
    <lineage>
        <taxon>Bacteria</taxon>
        <taxon>Bacillati</taxon>
        <taxon>Actinomycetota</taxon>
        <taxon>Actinomycetes</taxon>
        <taxon>Kitasatosporales</taxon>
        <taxon>Streptomycetaceae</taxon>
        <taxon>Streptomyces</taxon>
    </lineage>
</organism>
<reference evidence="2" key="1">
    <citation type="submission" date="2020-01" db="EMBL/GenBank/DDBJ databases">
        <title>Insect and environment-associated Actinomycetes.</title>
        <authorList>
            <person name="Currrie C."/>
            <person name="Chevrette M."/>
            <person name="Carlson C."/>
            <person name="Stubbendieck R."/>
            <person name="Wendt-Pienkowski E."/>
        </authorList>
    </citation>
    <scope>NUCLEOTIDE SEQUENCE</scope>
    <source>
        <strain evidence="2">SID7958</strain>
    </source>
</reference>
<protein>
    <submittedName>
        <fullName evidence="2">Uncharacterized protein</fullName>
    </submittedName>
</protein>
<name>A0A6G3U5F5_9ACTN</name>
<dbReference type="EMBL" id="JAAGMU010001006">
    <property type="protein sequence ID" value="NEC81290.1"/>
    <property type="molecule type" value="Genomic_DNA"/>
</dbReference>
<evidence type="ECO:0000256" key="1">
    <source>
        <dbReference type="SAM" id="MobiDB-lite"/>
    </source>
</evidence>
<sequence length="143" mass="13256">MSVSPVSGALAELLLCAGEDGAGPLALSLVDGGGGSSVSVGVGVVGSGSVDGSVGVVGLVGSVGLLLVGGFVEDGGRVDDGGFVDVDVGSPGSPVPLGPSDGRADPLSVGVGSSEVPKVPSGPGSVGRLVAVPVSPSWPARSA</sequence>
<feature type="region of interest" description="Disordered" evidence="1">
    <location>
        <begin position="84"/>
        <end position="127"/>
    </location>
</feature>
<evidence type="ECO:0000313" key="2">
    <source>
        <dbReference type="EMBL" id="NEC81290.1"/>
    </source>
</evidence>
<gene>
    <name evidence="2" type="ORF">G3I38_19160</name>
</gene>
<dbReference type="AlphaFoldDB" id="A0A6G3U5F5"/>
<accession>A0A6G3U5F5</accession>
<feature type="non-terminal residue" evidence="2">
    <location>
        <position position="143"/>
    </location>
</feature>
<comment type="caution">
    <text evidence="2">The sequence shown here is derived from an EMBL/GenBank/DDBJ whole genome shotgun (WGS) entry which is preliminary data.</text>
</comment>
<proteinExistence type="predicted"/>